<reference evidence="5 6" key="1">
    <citation type="journal article" date="2020" name="Mol. Plant">
        <title>The Chromosome-Based Rubber Tree Genome Provides New Insights into Spurge Genome Evolution and Rubber Biosynthesis.</title>
        <authorList>
            <person name="Liu J."/>
            <person name="Shi C."/>
            <person name="Shi C.C."/>
            <person name="Li W."/>
            <person name="Zhang Q.J."/>
            <person name="Zhang Y."/>
            <person name="Li K."/>
            <person name="Lu H.F."/>
            <person name="Shi C."/>
            <person name="Zhu S.T."/>
            <person name="Xiao Z.Y."/>
            <person name="Nan H."/>
            <person name="Yue Y."/>
            <person name="Zhu X.G."/>
            <person name="Wu Y."/>
            <person name="Hong X.N."/>
            <person name="Fan G.Y."/>
            <person name="Tong Y."/>
            <person name="Zhang D."/>
            <person name="Mao C.L."/>
            <person name="Liu Y.L."/>
            <person name="Hao S.J."/>
            <person name="Liu W.Q."/>
            <person name="Lv M.Q."/>
            <person name="Zhang H.B."/>
            <person name="Liu Y."/>
            <person name="Hu-Tang G.R."/>
            <person name="Wang J.P."/>
            <person name="Wang J.H."/>
            <person name="Sun Y.H."/>
            <person name="Ni S.B."/>
            <person name="Chen W.B."/>
            <person name="Zhang X.C."/>
            <person name="Jiao Y.N."/>
            <person name="Eichler E.E."/>
            <person name="Li G.H."/>
            <person name="Liu X."/>
            <person name="Gao L.Z."/>
        </authorList>
    </citation>
    <scope>NUCLEOTIDE SEQUENCE [LARGE SCALE GENOMIC DNA]</scope>
    <source>
        <strain evidence="6">cv. GT1</strain>
        <tissue evidence="5">Leaf</tissue>
    </source>
</reference>
<accession>A0A6A6KZ04</accession>
<keyword evidence="3" id="KW-0611">Plant defense</keyword>
<organism evidence="5 6">
    <name type="scientific">Hevea brasiliensis</name>
    <name type="common">Para rubber tree</name>
    <name type="synonym">Siphonia brasiliensis</name>
    <dbReference type="NCBI Taxonomy" id="3981"/>
    <lineage>
        <taxon>Eukaryota</taxon>
        <taxon>Viridiplantae</taxon>
        <taxon>Streptophyta</taxon>
        <taxon>Embryophyta</taxon>
        <taxon>Tracheophyta</taxon>
        <taxon>Spermatophyta</taxon>
        <taxon>Magnoliopsida</taxon>
        <taxon>eudicotyledons</taxon>
        <taxon>Gunneridae</taxon>
        <taxon>Pentapetalae</taxon>
        <taxon>rosids</taxon>
        <taxon>fabids</taxon>
        <taxon>Malpighiales</taxon>
        <taxon>Euphorbiaceae</taxon>
        <taxon>Crotonoideae</taxon>
        <taxon>Micrandreae</taxon>
        <taxon>Hevea</taxon>
    </lineage>
</organism>
<dbReference type="Proteomes" id="UP000467840">
    <property type="component" value="Chromosome 7"/>
</dbReference>
<name>A0A6A6KZ04_HEVBR</name>
<dbReference type="GO" id="GO:0000166">
    <property type="term" value="F:nucleotide binding"/>
    <property type="evidence" value="ECO:0007669"/>
    <property type="project" value="UniProtKB-KW"/>
</dbReference>
<proteinExistence type="predicted"/>
<dbReference type="Pfam" id="PF18052">
    <property type="entry name" value="Rx_N"/>
    <property type="match status" value="1"/>
</dbReference>
<gene>
    <name evidence="5" type="ORF">GH714_000732</name>
</gene>
<feature type="domain" description="Disease resistance N-terminal" evidence="4">
    <location>
        <begin position="12"/>
        <end position="63"/>
    </location>
</feature>
<dbReference type="GO" id="GO:0006952">
    <property type="term" value="P:defense response"/>
    <property type="evidence" value="ECO:0007669"/>
    <property type="project" value="UniProtKB-KW"/>
</dbReference>
<dbReference type="EMBL" id="JAAGAX010000013">
    <property type="protein sequence ID" value="KAF2293316.1"/>
    <property type="molecule type" value="Genomic_DNA"/>
</dbReference>
<dbReference type="AlphaFoldDB" id="A0A6A6KZ04"/>
<sequence>MAEAVLFNIANEIFKKLESQALVEIRWWWNLEDDLEKLKNTVSTIQAVLLDVEKQYSENQQVKFGSKDSMIGQRPDNRRVDALKNKLQGRLIEKSISLYWMKCGMRMHKTGLA</sequence>
<protein>
    <recommendedName>
        <fullName evidence="4">Disease resistance N-terminal domain-containing protein</fullName>
    </recommendedName>
</protein>
<evidence type="ECO:0000256" key="1">
    <source>
        <dbReference type="ARBA" id="ARBA00022737"/>
    </source>
</evidence>
<comment type="caution">
    <text evidence="5">The sequence shown here is derived from an EMBL/GenBank/DDBJ whole genome shotgun (WGS) entry which is preliminary data.</text>
</comment>
<evidence type="ECO:0000256" key="3">
    <source>
        <dbReference type="ARBA" id="ARBA00022821"/>
    </source>
</evidence>
<evidence type="ECO:0000313" key="6">
    <source>
        <dbReference type="Proteomes" id="UP000467840"/>
    </source>
</evidence>
<dbReference type="InterPro" id="IPR041118">
    <property type="entry name" value="Rx_N"/>
</dbReference>
<evidence type="ECO:0000256" key="2">
    <source>
        <dbReference type="ARBA" id="ARBA00022741"/>
    </source>
</evidence>
<dbReference type="Gene3D" id="1.20.5.4130">
    <property type="match status" value="1"/>
</dbReference>
<keyword evidence="1" id="KW-0677">Repeat</keyword>
<evidence type="ECO:0000313" key="5">
    <source>
        <dbReference type="EMBL" id="KAF2293316.1"/>
    </source>
</evidence>
<keyword evidence="6" id="KW-1185">Reference proteome</keyword>
<evidence type="ECO:0000259" key="4">
    <source>
        <dbReference type="Pfam" id="PF18052"/>
    </source>
</evidence>
<keyword evidence="2" id="KW-0547">Nucleotide-binding</keyword>